<dbReference type="GO" id="GO:0016787">
    <property type="term" value="F:hydrolase activity"/>
    <property type="evidence" value="ECO:0007669"/>
    <property type="project" value="UniProtKB-KW"/>
</dbReference>
<evidence type="ECO:0000259" key="4">
    <source>
        <dbReference type="SMART" id="SM01027"/>
    </source>
</evidence>
<dbReference type="InterPro" id="IPR011108">
    <property type="entry name" value="RMMBL"/>
</dbReference>
<dbReference type="SMART" id="SM01027">
    <property type="entry name" value="Beta-Casp"/>
    <property type="match status" value="1"/>
</dbReference>
<accession>A0A2S5ZF54</accession>
<keyword evidence="6" id="KW-1185">Reference proteome</keyword>
<organism evidence="5 6">
    <name type="scientific">Marinobacter maroccanus</name>
    <dbReference type="NCBI Taxonomy" id="2055143"/>
    <lineage>
        <taxon>Bacteria</taxon>
        <taxon>Pseudomonadati</taxon>
        <taxon>Pseudomonadota</taxon>
        <taxon>Gammaproteobacteria</taxon>
        <taxon>Pseudomonadales</taxon>
        <taxon>Marinobacteraceae</taxon>
        <taxon>Marinobacter</taxon>
    </lineage>
</organism>
<keyword evidence="1 5" id="KW-0378">Hydrolase</keyword>
<dbReference type="Pfam" id="PF10996">
    <property type="entry name" value="Beta-Casp"/>
    <property type="match status" value="1"/>
</dbReference>
<dbReference type="CDD" id="cd16295">
    <property type="entry name" value="TTHA0252-CPSF-like_MBL-fold"/>
    <property type="match status" value="1"/>
</dbReference>
<dbReference type="OrthoDB" id="9803916at2"/>
<dbReference type="InterPro" id="IPR001279">
    <property type="entry name" value="Metallo-B-lactamas"/>
</dbReference>
<dbReference type="PANTHER" id="PTHR11203">
    <property type="entry name" value="CLEAVAGE AND POLYADENYLATION SPECIFICITY FACTOR FAMILY MEMBER"/>
    <property type="match status" value="1"/>
</dbReference>
<name>A0A2S5ZF54_9GAMM</name>
<dbReference type="RefSeq" id="WP_104320291.1">
    <property type="nucleotide sequence ID" value="NZ_PSSX01000001.1"/>
</dbReference>
<dbReference type="InterPro" id="IPR022712">
    <property type="entry name" value="Beta_Casp"/>
</dbReference>
<dbReference type="AlphaFoldDB" id="A0A2S5ZF54"/>
<dbReference type="GO" id="GO:0004521">
    <property type="term" value="F:RNA endonuclease activity"/>
    <property type="evidence" value="ECO:0007669"/>
    <property type="project" value="TreeGrafter"/>
</dbReference>
<dbReference type="SUPFAM" id="SSF56281">
    <property type="entry name" value="Metallo-hydrolase/oxidoreductase"/>
    <property type="match status" value="2"/>
</dbReference>
<dbReference type="SMART" id="SM00849">
    <property type="entry name" value="Lactamase_B"/>
    <property type="match status" value="1"/>
</dbReference>
<reference evidence="5 6" key="1">
    <citation type="submission" date="2018-01" db="EMBL/GenBank/DDBJ databases">
        <title>Complete genome sequences of the type strains of Marinobacter flavimaris and Marinobacter maroccanus.</title>
        <authorList>
            <person name="Palau M."/>
            <person name="Boujida N."/>
            <person name="Manresa A."/>
            <person name="Minana-Galbis D."/>
        </authorList>
    </citation>
    <scope>NUCLEOTIDE SEQUENCE [LARGE SCALE GENOMIC DNA]</scope>
    <source>
        <strain evidence="5 6">N4</strain>
    </source>
</reference>
<dbReference type="PANTHER" id="PTHR11203:SF37">
    <property type="entry name" value="INTEGRATOR COMPLEX SUBUNIT 11"/>
    <property type="match status" value="1"/>
</dbReference>
<protein>
    <submittedName>
        <fullName evidence="5">MBL fold hydrolase</fullName>
    </submittedName>
</protein>
<evidence type="ECO:0000313" key="6">
    <source>
        <dbReference type="Proteomes" id="UP000239917"/>
    </source>
</evidence>
<dbReference type="Pfam" id="PF07521">
    <property type="entry name" value="RMMBL"/>
    <property type="match status" value="1"/>
</dbReference>
<evidence type="ECO:0000256" key="1">
    <source>
        <dbReference type="ARBA" id="ARBA00022801"/>
    </source>
</evidence>
<sequence>MISISHHGATSGVTGSCHELTLTPGMKTGSDPMGSDPNFTATNSAGILIDCGLFQGQDEGRGASASDLSIDFSIEHIRALVVTHVHIDHVGRIPYLLAAGFDGPIICSEPSAIMLPEILEDALKIGFTRDRQLIERVLGLIRSRLVPVPYGQWHSVFAEGDFSLSVRLQRAGHIMGSAYVECDAVEGDVAERIVFSGDLGAPHAPLLPAPQSPERADRLVIESTYGDKDHEDRETRRYRLKAVLEHALEDGGTVLVPAFSIGRTQELLYEMESLIHEFGDRALGGVSDYAPHSGANPTYEDESEPVGRIRQSRNPTTQDRPAPVGRIRRSRNPTTQDKPAPVGRIRRSRNPTKKLTWNDLEIVVDSPLAAEFTRIYRDLKPYWDAEATDLVRQGRHPLSFEQLTVINSHEDHLNAVDYLARSHRPCVVLAGSGMCAGGRVVNYLKAMLGDKRNDVLFVGYQAAGTPGRDILTYGHRGGWVELDDERYDIRARIHQVGGYSAHAGQSDLVAFVAGIPVPPREIRIVHGDSVAKLALKRCFQSLAGTDIIIPSE</sequence>
<feature type="region of interest" description="Disordered" evidence="2">
    <location>
        <begin position="1"/>
        <end position="36"/>
    </location>
</feature>
<feature type="domain" description="Beta-Casp" evidence="4">
    <location>
        <begin position="264"/>
        <end position="470"/>
    </location>
</feature>
<dbReference type="InterPro" id="IPR050698">
    <property type="entry name" value="MBL"/>
</dbReference>
<dbReference type="InterPro" id="IPR036866">
    <property type="entry name" value="RibonucZ/Hydroxyglut_hydro"/>
</dbReference>
<evidence type="ECO:0000259" key="3">
    <source>
        <dbReference type="SMART" id="SM00849"/>
    </source>
</evidence>
<dbReference type="Gene3D" id="3.60.15.10">
    <property type="entry name" value="Ribonuclease Z/Hydroxyacylglutathione hydrolase-like"/>
    <property type="match status" value="1"/>
</dbReference>
<feature type="region of interest" description="Disordered" evidence="2">
    <location>
        <begin position="289"/>
        <end position="350"/>
    </location>
</feature>
<feature type="domain" description="Metallo-beta-lactamase" evidence="3">
    <location>
        <begin position="34"/>
        <end position="246"/>
    </location>
</feature>
<evidence type="ECO:0000256" key="2">
    <source>
        <dbReference type="SAM" id="MobiDB-lite"/>
    </source>
</evidence>
<dbReference type="Pfam" id="PF00753">
    <property type="entry name" value="Lactamase_B"/>
    <property type="match status" value="1"/>
</dbReference>
<dbReference type="Gene3D" id="3.40.50.10890">
    <property type="match status" value="1"/>
</dbReference>
<proteinExistence type="predicted"/>
<dbReference type="Proteomes" id="UP000239917">
    <property type="component" value="Unassembled WGS sequence"/>
</dbReference>
<comment type="caution">
    <text evidence="5">The sequence shown here is derived from an EMBL/GenBank/DDBJ whole genome shotgun (WGS) entry which is preliminary data.</text>
</comment>
<gene>
    <name evidence="5" type="ORF">KEHDKFFH_01560</name>
</gene>
<evidence type="ECO:0000313" key="5">
    <source>
        <dbReference type="EMBL" id="PPI86035.1"/>
    </source>
</evidence>
<dbReference type="EMBL" id="PSSX01000001">
    <property type="protein sequence ID" value="PPI86035.1"/>
    <property type="molecule type" value="Genomic_DNA"/>
</dbReference>